<sequence>MEESIQVMKLPGIHELLKGIDGCSAEQPPVRGSVGDINGLLNQNDNSFDGFASQHRIVRETSPCSNDEVGDSSSGGEDDQTLRTTAVRKAGLNTTKEIVKRSARKNKPHWTFYEDKKLKELVESYGVKQWRQLSEKFENKSGKQCRERWVNHLDPSIRKRRWTPREDAIILEKQKELGNRWSEISKFLEGRSENSVKNRYNAALKKKEGSSASSDSSS</sequence>
<dbReference type="GO" id="GO:0005634">
    <property type="term" value="C:nucleus"/>
    <property type="evidence" value="ECO:0007669"/>
    <property type="project" value="TreeGrafter"/>
</dbReference>
<dbReference type="PANTHER" id="PTHR45614">
    <property type="entry name" value="MYB PROTEIN-RELATED"/>
    <property type="match status" value="1"/>
</dbReference>
<feature type="region of interest" description="Disordered" evidence="3">
    <location>
        <begin position="61"/>
        <end position="82"/>
    </location>
</feature>
<evidence type="ECO:0000259" key="4">
    <source>
        <dbReference type="PROSITE" id="PS50090"/>
    </source>
</evidence>
<dbReference type="EMBL" id="HBFP01011483">
    <property type="protein sequence ID" value="CAD8823903.1"/>
    <property type="molecule type" value="Transcribed_RNA"/>
</dbReference>
<evidence type="ECO:0000256" key="1">
    <source>
        <dbReference type="ARBA" id="ARBA00022737"/>
    </source>
</evidence>
<reference evidence="6" key="1">
    <citation type="submission" date="2021-01" db="EMBL/GenBank/DDBJ databases">
        <authorList>
            <person name="Corre E."/>
            <person name="Pelletier E."/>
            <person name="Niang G."/>
            <person name="Scheremetjew M."/>
            <person name="Finn R."/>
            <person name="Kale V."/>
            <person name="Holt S."/>
            <person name="Cochrane G."/>
            <person name="Meng A."/>
            <person name="Brown T."/>
            <person name="Cohen L."/>
        </authorList>
    </citation>
    <scope>NUCLEOTIDE SEQUENCE</scope>
    <source>
        <strain evidence="6">CCMP3278</strain>
    </source>
</reference>
<accession>A0A7S0ZJK1</accession>
<dbReference type="Gene3D" id="1.10.10.60">
    <property type="entry name" value="Homeodomain-like"/>
    <property type="match status" value="2"/>
</dbReference>
<dbReference type="CDD" id="cd00167">
    <property type="entry name" value="SANT"/>
    <property type="match status" value="2"/>
</dbReference>
<dbReference type="SMART" id="SM00717">
    <property type="entry name" value="SANT"/>
    <property type="match status" value="2"/>
</dbReference>
<feature type="domain" description="Myb-like" evidence="4">
    <location>
        <begin position="102"/>
        <end position="153"/>
    </location>
</feature>
<dbReference type="FunFam" id="1.10.10.60:FF:000010">
    <property type="entry name" value="Transcriptional activator Myb isoform A"/>
    <property type="match status" value="1"/>
</dbReference>
<dbReference type="InterPro" id="IPR001005">
    <property type="entry name" value="SANT/Myb"/>
</dbReference>
<dbReference type="InterPro" id="IPR050560">
    <property type="entry name" value="MYB_TF"/>
</dbReference>
<dbReference type="GO" id="GO:0000978">
    <property type="term" value="F:RNA polymerase II cis-regulatory region sequence-specific DNA binding"/>
    <property type="evidence" value="ECO:0007669"/>
    <property type="project" value="TreeGrafter"/>
</dbReference>
<dbReference type="PANTHER" id="PTHR45614:SF274">
    <property type="entry name" value="MYB-LIKE DNA-BINDING PROTEIN"/>
    <property type="match status" value="1"/>
</dbReference>
<proteinExistence type="predicted"/>
<dbReference type="PROSITE" id="PS50090">
    <property type="entry name" value="MYB_LIKE"/>
    <property type="match status" value="2"/>
</dbReference>
<evidence type="ECO:0000259" key="5">
    <source>
        <dbReference type="PROSITE" id="PS51294"/>
    </source>
</evidence>
<dbReference type="PROSITE" id="PS51294">
    <property type="entry name" value="HTH_MYB"/>
    <property type="match status" value="2"/>
</dbReference>
<name>A0A7S0ZJK1_9RHOD</name>
<evidence type="ECO:0000313" key="6">
    <source>
        <dbReference type="EMBL" id="CAD8823903.1"/>
    </source>
</evidence>
<evidence type="ECO:0000256" key="2">
    <source>
        <dbReference type="ARBA" id="ARBA00023125"/>
    </source>
</evidence>
<dbReference type="InterPro" id="IPR009057">
    <property type="entry name" value="Homeodomain-like_sf"/>
</dbReference>
<dbReference type="AlphaFoldDB" id="A0A7S0ZJK1"/>
<dbReference type="GO" id="GO:0000981">
    <property type="term" value="F:DNA-binding transcription factor activity, RNA polymerase II-specific"/>
    <property type="evidence" value="ECO:0007669"/>
    <property type="project" value="TreeGrafter"/>
</dbReference>
<feature type="domain" description="Myb-like" evidence="4">
    <location>
        <begin position="154"/>
        <end position="204"/>
    </location>
</feature>
<feature type="domain" description="HTH myb-type" evidence="5">
    <location>
        <begin position="154"/>
        <end position="208"/>
    </location>
</feature>
<dbReference type="InterPro" id="IPR017930">
    <property type="entry name" value="Myb_dom"/>
</dbReference>
<gene>
    <name evidence="6" type="ORF">TOLI1172_LOCUS8302</name>
</gene>
<keyword evidence="1" id="KW-0677">Repeat</keyword>
<dbReference type="Pfam" id="PF13921">
    <property type="entry name" value="Myb_DNA-bind_6"/>
    <property type="match status" value="1"/>
</dbReference>
<evidence type="ECO:0000256" key="3">
    <source>
        <dbReference type="SAM" id="MobiDB-lite"/>
    </source>
</evidence>
<dbReference type="SUPFAM" id="SSF46689">
    <property type="entry name" value="Homeodomain-like"/>
    <property type="match status" value="1"/>
</dbReference>
<protein>
    <submittedName>
        <fullName evidence="6">Uncharacterized protein</fullName>
    </submittedName>
</protein>
<feature type="domain" description="HTH myb-type" evidence="5">
    <location>
        <begin position="102"/>
        <end position="153"/>
    </location>
</feature>
<organism evidence="6">
    <name type="scientific">Timspurckia oligopyrenoides</name>
    <dbReference type="NCBI Taxonomy" id="708627"/>
    <lineage>
        <taxon>Eukaryota</taxon>
        <taxon>Rhodophyta</taxon>
        <taxon>Bangiophyceae</taxon>
        <taxon>Porphyridiales</taxon>
        <taxon>Porphyridiaceae</taxon>
        <taxon>Timspurckia</taxon>
    </lineage>
</organism>
<keyword evidence="2" id="KW-0238">DNA-binding</keyword>